<evidence type="ECO:0000256" key="2">
    <source>
        <dbReference type="ARBA" id="ARBA00008661"/>
    </source>
</evidence>
<evidence type="ECO:0000256" key="8">
    <source>
        <dbReference type="ARBA" id="ARBA00023034"/>
    </source>
</evidence>
<dbReference type="GO" id="GO:0000139">
    <property type="term" value="C:Golgi membrane"/>
    <property type="evidence" value="ECO:0007669"/>
    <property type="project" value="UniProtKB-SubCell"/>
</dbReference>
<comment type="similarity">
    <text evidence="2 11">Belongs to the glycosyltransferase 31 family.</text>
</comment>
<dbReference type="PANTHER" id="PTHR11214:SF378">
    <property type="entry name" value="BETA-1,3-GALACTOSYLTRANSFERASE 4"/>
    <property type="match status" value="1"/>
</dbReference>
<evidence type="ECO:0000256" key="6">
    <source>
        <dbReference type="ARBA" id="ARBA00022968"/>
    </source>
</evidence>
<reference evidence="12" key="1">
    <citation type="journal article" date="2023" name="Mol. Biol. Evol.">
        <title>Third-Generation Sequencing Reveals the Adaptive Role of the Epigenome in Three Deep-Sea Polychaetes.</title>
        <authorList>
            <person name="Perez M."/>
            <person name="Aroh O."/>
            <person name="Sun Y."/>
            <person name="Lan Y."/>
            <person name="Juniper S.K."/>
            <person name="Young C.R."/>
            <person name="Angers B."/>
            <person name="Qian P.Y."/>
        </authorList>
    </citation>
    <scope>NUCLEOTIDE SEQUENCE</scope>
    <source>
        <strain evidence="12">P08H-3</strain>
    </source>
</reference>
<evidence type="ECO:0000313" key="12">
    <source>
        <dbReference type="EMBL" id="KAK2144391.1"/>
    </source>
</evidence>
<evidence type="ECO:0000256" key="9">
    <source>
        <dbReference type="ARBA" id="ARBA00023136"/>
    </source>
</evidence>
<keyword evidence="5 11" id="KW-0812">Transmembrane</keyword>
<dbReference type="PANTHER" id="PTHR11214">
    <property type="entry name" value="BETA-1,3-N-ACETYLGLUCOSAMINYLTRANSFERASE"/>
    <property type="match status" value="1"/>
</dbReference>
<feature type="transmembrane region" description="Helical" evidence="11">
    <location>
        <begin position="342"/>
        <end position="361"/>
    </location>
</feature>
<evidence type="ECO:0000313" key="13">
    <source>
        <dbReference type="Proteomes" id="UP001208570"/>
    </source>
</evidence>
<dbReference type="InterPro" id="IPR002659">
    <property type="entry name" value="Glyco_trans_31"/>
</dbReference>
<sequence length="368" mass="42678">MSFELRNVTEKEDGIRLTPIRFVLVGCMVISCVVLLATDTVYNAEMGAGVGVKTWNVLDWLSQQAVLSTDFSCHNNCNNFTFSYIIRNSCRDRPFLLFFVVVAHNNSDARDAIRQTWGSIRSYRGKSIKTVFVLGEHENETLNAEILSENAKYKDIVMGRFPDKYRTLTEKVMFALRWSMDHCEAEYMVKTDDDIFHVPYRYIDYLLDNELPERFVGGRCVTTRPTRTETVKTYVSRDIYPYNYSPYYCQGGGYIISQTAARDIVKIAPHVRYTPMEDQFVSGICRYTMLIPYFQIDGVLAKKGAQTQPCTLKKLVKSTHKIYPDEMYQLWKDLNSRNQNCALSFNINVFIVILVFLLLWAKFLHSMY</sequence>
<dbReference type="PROSITE" id="PS51257">
    <property type="entry name" value="PROKAR_LIPOPROTEIN"/>
    <property type="match status" value="1"/>
</dbReference>
<keyword evidence="13" id="KW-1185">Reference proteome</keyword>
<keyword evidence="4" id="KW-0808">Transferase</keyword>
<dbReference type="Proteomes" id="UP001208570">
    <property type="component" value="Unassembled WGS sequence"/>
</dbReference>
<protein>
    <recommendedName>
        <fullName evidence="11">Hexosyltransferase</fullName>
        <ecNumber evidence="11">2.4.1.-</ecNumber>
    </recommendedName>
</protein>
<evidence type="ECO:0000256" key="7">
    <source>
        <dbReference type="ARBA" id="ARBA00022989"/>
    </source>
</evidence>
<keyword evidence="10" id="KW-0325">Glycoprotein</keyword>
<evidence type="ECO:0000256" key="11">
    <source>
        <dbReference type="RuleBase" id="RU363063"/>
    </source>
</evidence>
<keyword evidence="9 11" id="KW-0472">Membrane</keyword>
<accession>A0AAD9J0F6</accession>
<dbReference type="Gene3D" id="3.90.550.50">
    <property type="match status" value="1"/>
</dbReference>
<keyword evidence="8 11" id="KW-0333">Golgi apparatus</keyword>
<comment type="subcellular location">
    <subcellularLocation>
        <location evidence="1 11">Golgi apparatus membrane</location>
        <topology evidence="1 11">Single-pass type II membrane protein</topology>
    </subcellularLocation>
</comment>
<organism evidence="12 13">
    <name type="scientific">Paralvinella palmiformis</name>
    <dbReference type="NCBI Taxonomy" id="53620"/>
    <lineage>
        <taxon>Eukaryota</taxon>
        <taxon>Metazoa</taxon>
        <taxon>Spiralia</taxon>
        <taxon>Lophotrochozoa</taxon>
        <taxon>Annelida</taxon>
        <taxon>Polychaeta</taxon>
        <taxon>Sedentaria</taxon>
        <taxon>Canalipalpata</taxon>
        <taxon>Terebellida</taxon>
        <taxon>Terebelliformia</taxon>
        <taxon>Alvinellidae</taxon>
        <taxon>Paralvinella</taxon>
    </lineage>
</organism>
<dbReference type="GO" id="GO:0016758">
    <property type="term" value="F:hexosyltransferase activity"/>
    <property type="evidence" value="ECO:0007669"/>
    <property type="project" value="InterPro"/>
</dbReference>
<evidence type="ECO:0000256" key="4">
    <source>
        <dbReference type="ARBA" id="ARBA00022679"/>
    </source>
</evidence>
<dbReference type="Pfam" id="PF01762">
    <property type="entry name" value="Galactosyl_T"/>
    <property type="match status" value="1"/>
</dbReference>
<dbReference type="FunFam" id="3.90.550.50:FF:000001">
    <property type="entry name" value="Hexosyltransferase"/>
    <property type="match status" value="1"/>
</dbReference>
<keyword evidence="6" id="KW-0735">Signal-anchor</keyword>
<evidence type="ECO:0000256" key="10">
    <source>
        <dbReference type="ARBA" id="ARBA00023180"/>
    </source>
</evidence>
<keyword evidence="3 11" id="KW-0328">Glycosyltransferase</keyword>
<evidence type="ECO:0000256" key="5">
    <source>
        <dbReference type="ARBA" id="ARBA00022692"/>
    </source>
</evidence>
<dbReference type="EMBL" id="JAODUP010000762">
    <property type="protein sequence ID" value="KAK2144391.1"/>
    <property type="molecule type" value="Genomic_DNA"/>
</dbReference>
<feature type="transmembrane region" description="Helical" evidence="11">
    <location>
        <begin position="20"/>
        <end position="38"/>
    </location>
</feature>
<comment type="caution">
    <text evidence="12">The sequence shown here is derived from an EMBL/GenBank/DDBJ whole genome shotgun (WGS) entry which is preliminary data.</text>
</comment>
<name>A0AAD9J0F6_9ANNE</name>
<evidence type="ECO:0000256" key="3">
    <source>
        <dbReference type="ARBA" id="ARBA00022676"/>
    </source>
</evidence>
<keyword evidence="7 11" id="KW-1133">Transmembrane helix</keyword>
<gene>
    <name evidence="12" type="ORF">LSH36_762g00091</name>
</gene>
<dbReference type="EC" id="2.4.1.-" evidence="11"/>
<proteinExistence type="inferred from homology"/>
<evidence type="ECO:0000256" key="1">
    <source>
        <dbReference type="ARBA" id="ARBA00004323"/>
    </source>
</evidence>
<dbReference type="AlphaFoldDB" id="A0AAD9J0F6"/>
<dbReference type="GO" id="GO:0006493">
    <property type="term" value="P:protein O-linked glycosylation"/>
    <property type="evidence" value="ECO:0007669"/>
    <property type="project" value="TreeGrafter"/>
</dbReference>
<comment type="caution">
    <text evidence="11">Lacks conserved residue(s) required for the propagation of feature annotation.</text>
</comment>